<feature type="domain" description="Thyroglobulin type-1" evidence="11">
    <location>
        <begin position="374"/>
        <end position="442"/>
    </location>
</feature>
<keyword evidence="3" id="KW-0732">Signal</keyword>
<feature type="domain" description="Thyroglobulin type-1" evidence="11">
    <location>
        <begin position="107"/>
        <end position="174"/>
    </location>
</feature>
<dbReference type="FunFam" id="4.10.800.10:FF:000004">
    <property type="entry name" value="SPARC-related modular calcium-binding protein 1"/>
    <property type="match status" value="2"/>
</dbReference>
<evidence type="ECO:0000313" key="15">
    <source>
        <dbReference type="RefSeq" id="XP_055879812.1"/>
    </source>
</evidence>
<feature type="domain" description="EF-hand" evidence="10">
    <location>
        <begin position="234"/>
        <end position="269"/>
    </location>
</feature>
<feature type="compositionally biased region" description="Basic residues" evidence="9">
    <location>
        <begin position="176"/>
        <end position="189"/>
    </location>
</feature>
<comment type="subcellular location">
    <subcellularLocation>
        <location evidence="1">Secreted</location>
    </subcellularLocation>
</comment>
<dbReference type="PROSITE" id="PS00018">
    <property type="entry name" value="EF_HAND_1"/>
    <property type="match status" value="1"/>
</dbReference>
<dbReference type="SUPFAM" id="SSF100895">
    <property type="entry name" value="Kazal-type serine protease inhibitors"/>
    <property type="match status" value="1"/>
</dbReference>
<evidence type="ECO:0000256" key="9">
    <source>
        <dbReference type="SAM" id="MobiDB-lite"/>
    </source>
</evidence>
<evidence type="ECO:0000259" key="11">
    <source>
        <dbReference type="PROSITE" id="PS51162"/>
    </source>
</evidence>
<evidence type="ECO:0000259" key="10">
    <source>
        <dbReference type="PROSITE" id="PS50222"/>
    </source>
</evidence>
<dbReference type="GeneID" id="106057090"/>
<dbReference type="GO" id="GO:0005604">
    <property type="term" value="C:basement membrane"/>
    <property type="evidence" value="ECO:0007669"/>
    <property type="project" value="TreeGrafter"/>
</dbReference>
<dbReference type="OMA" id="KRMGPNP"/>
<keyword evidence="4" id="KW-0677">Repeat</keyword>
<dbReference type="Gene3D" id="1.10.238.10">
    <property type="entry name" value="EF-hand"/>
    <property type="match status" value="2"/>
</dbReference>
<proteinExistence type="predicted"/>
<dbReference type="GO" id="GO:0005615">
    <property type="term" value="C:extracellular space"/>
    <property type="evidence" value="ECO:0007669"/>
    <property type="project" value="TreeGrafter"/>
</dbReference>
<dbReference type="SMART" id="SM00054">
    <property type="entry name" value="EFh"/>
    <property type="match status" value="2"/>
</dbReference>
<keyword evidence="6 8" id="KW-1015">Disulfide bond</keyword>
<evidence type="ECO:0000256" key="7">
    <source>
        <dbReference type="ARBA" id="ARBA00023180"/>
    </source>
</evidence>
<dbReference type="InterPro" id="IPR036857">
    <property type="entry name" value="Thyroglobulin_1_sf"/>
</dbReference>
<dbReference type="PROSITE" id="PS50222">
    <property type="entry name" value="EF_HAND_2"/>
    <property type="match status" value="2"/>
</dbReference>
<dbReference type="PROSITE" id="PS51465">
    <property type="entry name" value="KAZAL_2"/>
    <property type="match status" value="1"/>
</dbReference>
<feature type="region of interest" description="Disordered" evidence="9">
    <location>
        <begin position="176"/>
        <end position="197"/>
    </location>
</feature>
<dbReference type="CDD" id="cd00191">
    <property type="entry name" value="TY"/>
    <property type="match status" value="2"/>
</dbReference>
<dbReference type="PROSITE" id="PS00484">
    <property type="entry name" value="THYROGLOBULIN_1_1"/>
    <property type="match status" value="1"/>
</dbReference>
<evidence type="ECO:0000313" key="14">
    <source>
        <dbReference type="RefSeq" id="XP_055879811.1"/>
    </source>
</evidence>
<organism evidence="13 15">
    <name type="scientific">Biomphalaria glabrata</name>
    <name type="common">Bloodfluke planorb</name>
    <name type="synonym">Freshwater snail</name>
    <dbReference type="NCBI Taxonomy" id="6526"/>
    <lineage>
        <taxon>Eukaryota</taxon>
        <taxon>Metazoa</taxon>
        <taxon>Spiralia</taxon>
        <taxon>Lophotrochozoa</taxon>
        <taxon>Mollusca</taxon>
        <taxon>Gastropoda</taxon>
        <taxon>Heterobranchia</taxon>
        <taxon>Euthyneura</taxon>
        <taxon>Panpulmonata</taxon>
        <taxon>Hygrophila</taxon>
        <taxon>Lymnaeoidea</taxon>
        <taxon>Planorbidae</taxon>
        <taxon>Biomphalaria</taxon>
    </lineage>
</organism>
<dbReference type="InterPro" id="IPR002048">
    <property type="entry name" value="EF_hand_dom"/>
</dbReference>
<dbReference type="GO" id="GO:0005509">
    <property type="term" value="F:calcium ion binding"/>
    <property type="evidence" value="ECO:0007669"/>
    <property type="project" value="InterPro"/>
</dbReference>
<protein>
    <submittedName>
        <fullName evidence="14 15">SPARC-related modular calcium-binding protein 1-like isoform X1</fullName>
    </submittedName>
</protein>
<sequence length="593" mass="67086">MPFKIVSWLLACAVSSDTFIVSFLAVLLWASGAECLDIREVDGKSLFQSLLASRCSVTCPTYRGRPVCGTDDVTYMSKCELRRAVKCDSKNVQVKHKGSCPGDAGTHSKCFKERNEATEASKKNLNSDVLIPTCNPDGSYFQIQCHTSSGYCWCVTKDGRHIVGTSSKAARPICNAHRKKRKGRGGTTRKPKEECSTKDRQTFNTALIKVFKEEYDRANSANTTGGHEDDEFGTEKAIVLWKFNELDKNKDGKLKFKEIRHFKKMVKKLIKPKPCAQEFLNFCDKKPDRTIEKADWTLCLGVDIKLSFHIFLSLNSASEASSSVRPAELPRNETLTRPQVPLIPAPNFPVLNGGPLVSSSSNRQEKPERKESTSQSCMKEREDAIKDNSQQPNAKYFIPACTSDGLWEKAQCHEHNGYCWCVKQSNGVPIPGTATFNVTPNCDFDGDRELKGCPFEQKRKFLMDLLSDLTEERKKALSEAVATSNPLPAENLALLETVARWKLKNLDKNNNEILEKREWRPFRKTTLKSKSYPRKCRRSFLRYCDADNNKKITFEEWKDCLGLNQIPLNSLPINPKRKGKNPFSLIDYLKEDE</sequence>
<dbReference type="InterPro" id="IPR051950">
    <property type="entry name" value="Dev_reg/Prot_inhib"/>
</dbReference>
<gene>
    <name evidence="14 15" type="primary">LOC106057090</name>
</gene>
<evidence type="ECO:0000256" key="6">
    <source>
        <dbReference type="ARBA" id="ARBA00023157"/>
    </source>
</evidence>
<dbReference type="Gene3D" id="3.30.60.30">
    <property type="match status" value="1"/>
</dbReference>
<dbReference type="Pfam" id="PF07648">
    <property type="entry name" value="Kazal_2"/>
    <property type="match status" value="1"/>
</dbReference>
<dbReference type="Pfam" id="PF10591">
    <property type="entry name" value="SPARC_Ca_bdg"/>
    <property type="match status" value="2"/>
</dbReference>
<feature type="disulfide bond" evidence="8">
    <location>
        <begin position="145"/>
        <end position="152"/>
    </location>
</feature>
<dbReference type="PANTHER" id="PTHR12352">
    <property type="entry name" value="SECRETED MODULAR CALCIUM-BINDING PROTEIN"/>
    <property type="match status" value="1"/>
</dbReference>
<dbReference type="SUPFAM" id="SSF57610">
    <property type="entry name" value="Thyroglobulin type-1 domain"/>
    <property type="match status" value="2"/>
</dbReference>
<dbReference type="OrthoDB" id="5986054at2759"/>
<accession>A0A9W2ZXT4</accession>
<dbReference type="Proteomes" id="UP001165740">
    <property type="component" value="Chromosome 3"/>
</dbReference>
<keyword evidence="13" id="KW-1185">Reference proteome</keyword>
<dbReference type="AlphaFoldDB" id="A0A9W2ZXT4"/>
<dbReference type="CDD" id="cd00104">
    <property type="entry name" value="KAZAL_FS"/>
    <property type="match status" value="1"/>
</dbReference>
<dbReference type="InterPro" id="IPR002350">
    <property type="entry name" value="Kazal_dom"/>
</dbReference>
<keyword evidence="5" id="KW-0106">Calcium</keyword>
<feature type="region of interest" description="Disordered" evidence="9">
    <location>
        <begin position="322"/>
        <end position="389"/>
    </location>
</feature>
<dbReference type="InterPro" id="IPR000716">
    <property type="entry name" value="Thyroglobulin_1"/>
</dbReference>
<feature type="disulfide bond" evidence="8">
    <location>
        <begin position="412"/>
        <end position="419"/>
    </location>
</feature>
<dbReference type="GO" id="GO:0008201">
    <property type="term" value="F:heparin binding"/>
    <property type="evidence" value="ECO:0007669"/>
    <property type="project" value="TreeGrafter"/>
</dbReference>
<dbReference type="InterPro" id="IPR018247">
    <property type="entry name" value="EF_Hand_1_Ca_BS"/>
</dbReference>
<evidence type="ECO:0000259" key="12">
    <source>
        <dbReference type="PROSITE" id="PS51465"/>
    </source>
</evidence>
<reference evidence="14 15" key="1">
    <citation type="submission" date="2025-04" db="UniProtKB">
        <authorList>
            <consortium name="RefSeq"/>
        </authorList>
    </citation>
    <scope>IDENTIFICATION</scope>
</reference>
<dbReference type="InterPro" id="IPR011992">
    <property type="entry name" value="EF-hand-dom_pair"/>
</dbReference>
<feature type="compositionally biased region" description="Basic and acidic residues" evidence="9">
    <location>
        <begin position="363"/>
        <end position="386"/>
    </location>
</feature>
<evidence type="ECO:0000256" key="8">
    <source>
        <dbReference type="PROSITE-ProRule" id="PRU00500"/>
    </source>
</evidence>
<feature type="disulfide bond" evidence="8">
    <location>
        <begin position="154"/>
        <end position="174"/>
    </location>
</feature>
<dbReference type="Gene3D" id="4.10.800.10">
    <property type="entry name" value="Thyroglobulin type-1"/>
    <property type="match status" value="2"/>
</dbReference>
<keyword evidence="7" id="KW-0325">Glycoprotein</keyword>
<dbReference type="GO" id="GO:0030198">
    <property type="term" value="P:extracellular matrix organization"/>
    <property type="evidence" value="ECO:0007669"/>
    <property type="project" value="TreeGrafter"/>
</dbReference>
<dbReference type="RefSeq" id="XP_055879811.1">
    <property type="nucleotide sequence ID" value="XM_056023836.1"/>
</dbReference>
<dbReference type="GO" id="GO:0050840">
    <property type="term" value="F:extracellular matrix binding"/>
    <property type="evidence" value="ECO:0007669"/>
    <property type="project" value="TreeGrafter"/>
</dbReference>
<dbReference type="Pfam" id="PF00086">
    <property type="entry name" value="Thyroglobulin_1"/>
    <property type="match status" value="2"/>
</dbReference>
<keyword evidence="2" id="KW-0964">Secreted</keyword>
<evidence type="ECO:0000256" key="4">
    <source>
        <dbReference type="ARBA" id="ARBA00022737"/>
    </source>
</evidence>
<dbReference type="RefSeq" id="XP_055879812.1">
    <property type="nucleotide sequence ID" value="XM_056023837.1"/>
</dbReference>
<feature type="domain" description="EF-hand" evidence="10">
    <location>
        <begin position="532"/>
        <end position="567"/>
    </location>
</feature>
<evidence type="ECO:0000256" key="5">
    <source>
        <dbReference type="ARBA" id="ARBA00022837"/>
    </source>
</evidence>
<dbReference type="SUPFAM" id="SSF47473">
    <property type="entry name" value="EF-hand"/>
    <property type="match status" value="2"/>
</dbReference>
<evidence type="ECO:0000313" key="13">
    <source>
        <dbReference type="Proteomes" id="UP001165740"/>
    </source>
</evidence>
<dbReference type="SMART" id="SM00211">
    <property type="entry name" value="TY"/>
    <property type="match status" value="2"/>
</dbReference>
<dbReference type="InterPro" id="IPR019577">
    <property type="entry name" value="SPARC/Testican_Ca-bd-dom"/>
</dbReference>
<name>A0A9W2ZXT4_BIOGL</name>
<dbReference type="InterPro" id="IPR036058">
    <property type="entry name" value="Kazal_dom_sf"/>
</dbReference>
<evidence type="ECO:0000256" key="3">
    <source>
        <dbReference type="ARBA" id="ARBA00022729"/>
    </source>
</evidence>
<comment type="caution">
    <text evidence="8">Lacks conserved residue(s) required for the propagation of feature annotation.</text>
</comment>
<evidence type="ECO:0000256" key="2">
    <source>
        <dbReference type="ARBA" id="ARBA00022525"/>
    </source>
</evidence>
<feature type="domain" description="Kazal-like" evidence="12">
    <location>
        <begin position="49"/>
        <end position="102"/>
    </location>
</feature>
<dbReference type="SMART" id="SM00280">
    <property type="entry name" value="KAZAL"/>
    <property type="match status" value="1"/>
</dbReference>
<evidence type="ECO:0000256" key="1">
    <source>
        <dbReference type="ARBA" id="ARBA00004613"/>
    </source>
</evidence>
<dbReference type="PROSITE" id="PS51162">
    <property type="entry name" value="THYROGLOBULIN_1_2"/>
    <property type="match status" value="2"/>
</dbReference>
<dbReference type="PANTHER" id="PTHR12352:SF30">
    <property type="entry name" value="FI05255P"/>
    <property type="match status" value="1"/>
</dbReference>